<dbReference type="HOGENOM" id="CLU_863991_0_0_1"/>
<feature type="compositionally biased region" description="Acidic residues" evidence="1">
    <location>
        <begin position="114"/>
        <end position="126"/>
    </location>
</feature>
<feature type="region of interest" description="Disordered" evidence="1">
    <location>
        <begin position="114"/>
        <end position="137"/>
    </location>
</feature>
<evidence type="ECO:0000313" key="3">
    <source>
        <dbReference type="Proteomes" id="UP000000305"/>
    </source>
</evidence>
<proteinExistence type="predicted"/>
<evidence type="ECO:0000256" key="1">
    <source>
        <dbReference type="SAM" id="MobiDB-lite"/>
    </source>
</evidence>
<dbReference type="OMA" id="GSSENAM"/>
<keyword evidence="3" id="KW-1185">Reference proteome</keyword>
<reference evidence="2 3" key="1">
    <citation type="journal article" date="2011" name="Science">
        <title>The ecoresponsive genome of Daphnia pulex.</title>
        <authorList>
            <person name="Colbourne J.K."/>
            <person name="Pfrender M.E."/>
            <person name="Gilbert D."/>
            <person name="Thomas W.K."/>
            <person name="Tucker A."/>
            <person name="Oakley T.H."/>
            <person name="Tokishita S."/>
            <person name="Aerts A."/>
            <person name="Arnold G.J."/>
            <person name="Basu M.K."/>
            <person name="Bauer D.J."/>
            <person name="Caceres C.E."/>
            <person name="Carmel L."/>
            <person name="Casola C."/>
            <person name="Choi J.H."/>
            <person name="Detter J.C."/>
            <person name="Dong Q."/>
            <person name="Dusheyko S."/>
            <person name="Eads B.D."/>
            <person name="Frohlich T."/>
            <person name="Geiler-Samerotte K.A."/>
            <person name="Gerlach D."/>
            <person name="Hatcher P."/>
            <person name="Jogdeo S."/>
            <person name="Krijgsveld J."/>
            <person name="Kriventseva E.V."/>
            <person name="Kultz D."/>
            <person name="Laforsch C."/>
            <person name="Lindquist E."/>
            <person name="Lopez J."/>
            <person name="Manak J.R."/>
            <person name="Muller J."/>
            <person name="Pangilinan J."/>
            <person name="Patwardhan R.P."/>
            <person name="Pitluck S."/>
            <person name="Pritham E.J."/>
            <person name="Rechtsteiner A."/>
            <person name="Rho M."/>
            <person name="Rogozin I.B."/>
            <person name="Sakarya O."/>
            <person name="Salamov A."/>
            <person name="Schaack S."/>
            <person name="Shapiro H."/>
            <person name="Shiga Y."/>
            <person name="Skalitzky C."/>
            <person name="Smith Z."/>
            <person name="Souvorov A."/>
            <person name="Sung W."/>
            <person name="Tang Z."/>
            <person name="Tsuchiya D."/>
            <person name="Tu H."/>
            <person name="Vos H."/>
            <person name="Wang M."/>
            <person name="Wolf Y.I."/>
            <person name="Yamagata H."/>
            <person name="Yamada T."/>
            <person name="Ye Y."/>
            <person name="Shaw J.R."/>
            <person name="Andrews J."/>
            <person name="Crease T.J."/>
            <person name="Tang H."/>
            <person name="Lucas S.M."/>
            <person name="Robertson H.M."/>
            <person name="Bork P."/>
            <person name="Koonin E.V."/>
            <person name="Zdobnov E.M."/>
            <person name="Grigoriev I.V."/>
            <person name="Lynch M."/>
            <person name="Boore J.L."/>
        </authorList>
    </citation>
    <scope>NUCLEOTIDE SEQUENCE [LARGE SCALE GENOMIC DNA]</scope>
</reference>
<dbReference type="OrthoDB" id="8060926at2759"/>
<dbReference type="Proteomes" id="UP000000305">
    <property type="component" value="Unassembled WGS sequence"/>
</dbReference>
<sequence>MFAVRSGNVMPEKHIQLAIALKSITGSKKVITILNRLGYCISCNAVEELETELVIASSKPGKLLPEGLKSASYLRTGLAFDNYDRFVETSSGKGTMHDTNGIVYQDRLAWLSEEDGDDDQDNEDGSSENAMERRGRRRRAMEPILRIIEPYKKKMITNFMAAIDDLRRHKHCQTLNAARILDFAWMLCLSAGVHDTPMWVGWNANLSQCRIAELPMQKICYLPQINESPTSTAVVQETMKIAKQIAEECCQEYISVTYDLAIAKIAFAIQGEDPSYNNLFIQLGSFHILLSFFKGIGKLIADSGGPFVLTETRILAQGRKAS</sequence>
<dbReference type="PANTHER" id="PTHR46704:SF9">
    <property type="entry name" value="BHLH DOMAIN-CONTAINING PROTEIN"/>
    <property type="match status" value="1"/>
</dbReference>
<evidence type="ECO:0000313" key="2">
    <source>
        <dbReference type="EMBL" id="EFX79053.1"/>
    </source>
</evidence>
<gene>
    <name evidence="2" type="ORF">DAPPUDRAFT_245430</name>
</gene>
<accession>E9GNC5</accession>
<dbReference type="PhylomeDB" id="E9GNC5"/>
<dbReference type="InParanoid" id="E9GNC5"/>
<dbReference type="EMBL" id="GL732554">
    <property type="protein sequence ID" value="EFX79053.1"/>
    <property type="molecule type" value="Genomic_DNA"/>
</dbReference>
<protein>
    <submittedName>
        <fullName evidence="2">Uncharacterized protein</fullName>
    </submittedName>
</protein>
<dbReference type="PANTHER" id="PTHR46704">
    <property type="entry name" value="CXC DOMAIN-CONTAINING PROTEIN-RELATED"/>
    <property type="match status" value="1"/>
</dbReference>
<dbReference type="AlphaFoldDB" id="E9GNC5"/>
<organism evidence="2 3">
    <name type="scientific">Daphnia pulex</name>
    <name type="common">Water flea</name>
    <dbReference type="NCBI Taxonomy" id="6669"/>
    <lineage>
        <taxon>Eukaryota</taxon>
        <taxon>Metazoa</taxon>
        <taxon>Ecdysozoa</taxon>
        <taxon>Arthropoda</taxon>
        <taxon>Crustacea</taxon>
        <taxon>Branchiopoda</taxon>
        <taxon>Diplostraca</taxon>
        <taxon>Cladocera</taxon>
        <taxon>Anomopoda</taxon>
        <taxon>Daphniidae</taxon>
        <taxon>Daphnia</taxon>
    </lineage>
</organism>
<dbReference type="KEGG" id="dpx:DAPPUDRAFT_245430"/>
<name>E9GNC5_DAPPU</name>